<reference evidence="1" key="1">
    <citation type="submission" date="2019-08" db="EMBL/GenBank/DDBJ databases">
        <authorList>
            <person name="Kucharzyk K."/>
            <person name="Murdoch R.W."/>
            <person name="Higgins S."/>
            <person name="Loffler F."/>
        </authorList>
    </citation>
    <scope>NUCLEOTIDE SEQUENCE</scope>
</reference>
<comment type="caution">
    <text evidence="1">The sequence shown here is derived from an EMBL/GenBank/DDBJ whole genome shotgun (WGS) entry which is preliminary data.</text>
</comment>
<dbReference type="AlphaFoldDB" id="A0A645ER07"/>
<proteinExistence type="predicted"/>
<organism evidence="1">
    <name type="scientific">bioreactor metagenome</name>
    <dbReference type="NCBI Taxonomy" id="1076179"/>
    <lineage>
        <taxon>unclassified sequences</taxon>
        <taxon>metagenomes</taxon>
        <taxon>ecological metagenomes</taxon>
    </lineage>
</organism>
<dbReference type="EMBL" id="VSSQ01048980">
    <property type="protein sequence ID" value="MPN03034.1"/>
    <property type="molecule type" value="Genomic_DNA"/>
</dbReference>
<gene>
    <name evidence="1" type="ORF">SDC9_150257</name>
</gene>
<name>A0A645ER07_9ZZZZ</name>
<sequence length="155" mass="17615">MRGGINPVRSQSYFKKGVVTQIKKHSSRSTRNSILIQYHNPFMRGTDSKLIFGTDHPHTLNSSYLRSLYLNLFSIGKCKACTNSCHKNLLSGSHIGCSAYNLQRFVSAHINFSHAKLICIRMFYTFKDLTHHDTGQPSGNLLCQTHPFNFKTYSV</sequence>
<accession>A0A645ER07</accession>
<protein>
    <submittedName>
        <fullName evidence="1">Uncharacterized protein</fullName>
    </submittedName>
</protein>
<evidence type="ECO:0000313" key="1">
    <source>
        <dbReference type="EMBL" id="MPN03034.1"/>
    </source>
</evidence>